<sequence>MFLDKREALAKACVVAKFNVSEGSLPPIETKASGDRLLTSLRLPVRSIDETTTFKENERTAYFVKHHLNFVYLCGYLKNSQLYFVYLHG</sequence>
<dbReference type="AlphaFoldDB" id="A0A5J4RFR5"/>
<dbReference type="EMBL" id="SNRY01001330">
    <property type="protein sequence ID" value="KAA6331753.1"/>
    <property type="molecule type" value="Genomic_DNA"/>
</dbReference>
<reference evidence="1" key="1">
    <citation type="submission" date="2019-03" db="EMBL/GenBank/DDBJ databases">
        <title>Single cell metagenomics reveals metabolic interactions within the superorganism composed of flagellate Streblomastix strix and complex community of Bacteroidetes bacteria on its surface.</title>
        <authorList>
            <person name="Treitli S.C."/>
            <person name="Kolisko M."/>
            <person name="Husnik F."/>
            <person name="Keeling P."/>
            <person name="Hampl V."/>
        </authorList>
    </citation>
    <scope>NUCLEOTIDE SEQUENCE</scope>
    <source>
        <strain evidence="1">STM</strain>
    </source>
</reference>
<accession>A0A5J4RFR5</accession>
<name>A0A5J4RFR5_9ZZZZ</name>
<protein>
    <submittedName>
        <fullName evidence="1">Uncharacterized protein</fullName>
    </submittedName>
</protein>
<organism evidence="1">
    <name type="scientific">termite gut metagenome</name>
    <dbReference type="NCBI Taxonomy" id="433724"/>
    <lineage>
        <taxon>unclassified sequences</taxon>
        <taxon>metagenomes</taxon>
        <taxon>organismal metagenomes</taxon>
    </lineage>
</organism>
<evidence type="ECO:0000313" key="1">
    <source>
        <dbReference type="EMBL" id="KAA6331753.1"/>
    </source>
</evidence>
<comment type="caution">
    <text evidence="1">The sequence shown here is derived from an EMBL/GenBank/DDBJ whole genome shotgun (WGS) entry which is preliminary data.</text>
</comment>
<proteinExistence type="predicted"/>
<gene>
    <name evidence="1" type="ORF">EZS27_019672</name>
</gene>